<keyword evidence="2" id="KW-1185">Reference proteome</keyword>
<evidence type="ECO:0000313" key="2">
    <source>
        <dbReference type="Proteomes" id="UP001642409"/>
    </source>
</evidence>
<reference evidence="1 2" key="1">
    <citation type="submission" date="2024-07" db="EMBL/GenBank/DDBJ databases">
        <authorList>
            <person name="Akdeniz Z."/>
        </authorList>
    </citation>
    <scope>NUCLEOTIDE SEQUENCE [LARGE SCALE GENOMIC DNA]</scope>
</reference>
<protein>
    <submittedName>
        <fullName evidence="1">Uncharacterized protein</fullName>
    </submittedName>
</protein>
<proteinExistence type="predicted"/>
<comment type="caution">
    <text evidence="1">The sequence shown here is derived from an EMBL/GenBank/DDBJ whole genome shotgun (WGS) entry which is preliminary data.</text>
</comment>
<dbReference type="InterPro" id="IPR016024">
    <property type="entry name" value="ARM-type_fold"/>
</dbReference>
<sequence length="691" mass="80666">MQSEQSMMPKEIVSQYERASAIFEDKNSTVNELVDTAQTMLEQSKQYLENCCRHPLCSRTLEEALQYLYQFGVTYPIISALQSLSPHILNLCFHPNGSHCVQTILSLVSRLSRDNQNTSMVYNSVVQDLLVEANLKDLLESQHATQILKMLIRVEAGVSPEDAKQKRRHSFYNIMCEQIFGKGDPLQNKKSELFTVLMKKLFKQLSKIGLNECIRIPDVASLISTYIIHGADMEEMYSPIYIICTLLKLDPAVYYARIQKIITEKLTIEPDEELNQKIKEQYTQQMFKDYPSTQYVFENLLVQQNLQLFSQSFIQVMLKESSFQEIIRSNSQFIFQKCLSNIYNCPITLMQMLALITDNLSELFELENQQLTSNILISCRKFEYVCHSPRFKIPDAIKTEFSTLLMTYFTSIINETHSQQFFIRRLFFPQLSDTQEIVLESNFSKNSKFVFENLNKQTEDENEKAKLIELKRIEHEKLNNLQTELKYGPMRKQKCENGFWAVGKEVVLQWLQFTNDSYLIDLVKSFYDSFLNNNIKSQKQIDTEIIILLNHPAGFELFQQFVNNDFIPLHYKFIVANALKGKFEELSNFRLGKMFLSCLGHQFRNRLQAKSKTYDLEAAPIQINVSTLKMILEEIGTPRKLKFLQKSAEGKDLISAFCMEQYILNKQTWENDLKKHMEKIFKRVQGKVDIK</sequence>
<dbReference type="PANTHER" id="PTHR13102">
    <property type="entry name" value="NUCLEOLAR PROTEIN 9"/>
    <property type="match status" value="1"/>
</dbReference>
<dbReference type="Proteomes" id="UP001642409">
    <property type="component" value="Unassembled WGS sequence"/>
</dbReference>
<dbReference type="EMBL" id="CAXDID020000013">
    <property type="protein sequence ID" value="CAL5981671.1"/>
    <property type="molecule type" value="Genomic_DNA"/>
</dbReference>
<evidence type="ECO:0000313" key="1">
    <source>
        <dbReference type="EMBL" id="CAL5981671.1"/>
    </source>
</evidence>
<gene>
    <name evidence="1" type="ORF">HINF_LOCUS6772</name>
</gene>
<dbReference type="PANTHER" id="PTHR13102:SF0">
    <property type="entry name" value="NUCLEOLAR PROTEIN 9"/>
    <property type="match status" value="1"/>
</dbReference>
<organism evidence="1 2">
    <name type="scientific">Hexamita inflata</name>
    <dbReference type="NCBI Taxonomy" id="28002"/>
    <lineage>
        <taxon>Eukaryota</taxon>
        <taxon>Metamonada</taxon>
        <taxon>Diplomonadida</taxon>
        <taxon>Hexamitidae</taxon>
        <taxon>Hexamitinae</taxon>
        <taxon>Hexamita</taxon>
    </lineage>
</organism>
<dbReference type="Gene3D" id="1.25.10.10">
    <property type="entry name" value="Leucine-rich Repeat Variant"/>
    <property type="match status" value="1"/>
</dbReference>
<dbReference type="InterPro" id="IPR040000">
    <property type="entry name" value="NOP9"/>
</dbReference>
<name>A0ABP1GXL8_9EUKA</name>
<dbReference type="SUPFAM" id="SSF48371">
    <property type="entry name" value="ARM repeat"/>
    <property type="match status" value="1"/>
</dbReference>
<accession>A0ABP1GXL8</accession>
<dbReference type="InterPro" id="IPR011989">
    <property type="entry name" value="ARM-like"/>
</dbReference>